<dbReference type="RefSeq" id="WP_345720921.1">
    <property type="nucleotide sequence ID" value="NZ_BAABRU010000003.1"/>
</dbReference>
<feature type="compositionally biased region" description="Basic and acidic residues" evidence="1">
    <location>
        <begin position="1"/>
        <end position="32"/>
    </location>
</feature>
<evidence type="ECO:0000256" key="1">
    <source>
        <dbReference type="SAM" id="MobiDB-lite"/>
    </source>
</evidence>
<organism evidence="2 3">
    <name type="scientific">Herpetosiphon gulosus</name>
    <dbReference type="NCBI Taxonomy" id="1973496"/>
    <lineage>
        <taxon>Bacteria</taxon>
        <taxon>Bacillati</taxon>
        <taxon>Chloroflexota</taxon>
        <taxon>Chloroflexia</taxon>
        <taxon>Herpetosiphonales</taxon>
        <taxon>Herpetosiphonaceae</taxon>
        <taxon>Herpetosiphon</taxon>
    </lineage>
</organism>
<feature type="compositionally biased region" description="Basic and acidic residues" evidence="1">
    <location>
        <begin position="108"/>
        <end position="120"/>
    </location>
</feature>
<keyword evidence="3" id="KW-1185">Reference proteome</keyword>
<proteinExistence type="predicted"/>
<evidence type="ECO:0000313" key="2">
    <source>
        <dbReference type="EMBL" id="GAA5527280.1"/>
    </source>
</evidence>
<sequence>MSNQENNHDERGFGEKAKDFIQNLFDRDETPKEQPTTEESHKPRDRGITEYTKDFVSNVFGNDRAHERREEGEANTPHDRGIVEYTKDFVGGLVGRDRDEDPTNTAVEKAREQNERQQGQ</sequence>
<feature type="compositionally biased region" description="Basic and acidic residues" evidence="1">
    <location>
        <begin position="63"/>
        <end position="87"/>
    </location>
</feature>
<reference evidence="2 3" key="1">
    <citation type="submission" date="2024-02" db="EMBL/GenBank/DDBJ databases">
        <title>Herpetosiphon gulosus NBRC 112829.</title>
        <authorList>
            <person name="Ichikawa N."/>
            <person name="Katano-Makiyama Y."/>
            <person name="Hidaka K."/>
        </authorList>
    </citation>
    <scope>NUCLEOTIDE SEQUENCE [LARGE SCALE GENOMIC DNA]</scope>
    <source>
        <strain evidence="2 3">NBRC 112829</strain>
    </source>
</reference>
<accession>A0ABP9WVW3</accession>
<protein>
    <submittedName>
        <fullName evidence="2">Uncharacterized protein</fullName>
    </submittedName>
</protein>
<name>A0ABP9WVW3_9CHLR</name>
<evidence type="ECO:0000313" key="3">
    <source>
        <dbReference type="Proteomes" id="UP001428290"/>
    </source>
</evidence>
<feature type="compositionally biased region" description="Basic and acidic residues" evidence="1">
    <location>
        <begin position="38"/>
        <end position="53"/>
    </location>
</feature>
<feature type="region of interest" description="Disordered" evidence="1">
    <location>
        <begin position="1"/>
        <end position="120"/>
    </location>
</feature>
<dbReference type="EMBL" id="BAABRU010000003">
    <property type="protein sequence ID" value="GAA5527280.1"/>
    <property type="molecule type" value="Genomic_DNA"/>
</dbReference>
<gene>
    <name evidence="2" type="ORF">Hgul01_01064</name>
</gene>
<comment type="caution">
    <text evidence="2">The sequence shown here is derived from an EMBL/GenBank/DDBJ whole genome shotgun (WGS) entry which is preliminary data.</text>
</comment>
<dbReference type="Proteomes" id="UP001428290">
    <property type="component" value="Unassembled WGS sequence"/>
</dbReference>